<reference evidence="3 4" key="1">
    <citation type="submission" date="2016-02" db="EMBL/GenBank/DDBJ databases">
        <title>Genome analysis of coral dinoflagellate symbionts highlights evolutionary adaptations to a symbiotic lifestyle.</title>
        <authorList>
            <person name="Aranda M."/>
            <person name="Li Y."/>
            <person name="Liew Y.J."/>
            <person name="Baumgarten S."/>
            <person name="Simakov O."/>
            <person name="Wilson M."/>
            <person name="Piel J."/>
            <person name="Ashoor H."/>
            <person name="Bougouffa S."/>
            <person name="Bajic V.B."/>
            <person name="Ryu T."/>
            <person name="Ravasi T."/>
            <person name="Bayer T."/>
            <person name="Micklem G."/>
            <person name="Kim H."/>
            <person name="Bhak J."/>
            <person name="Lajeunesse T.C."/>
            <person name="Voolstra C.R."/>
        </authorList>
    </citation>
    <scope>NUCLEOTIDE SEQUENCE [LARGE SCALE GENOMIC DNA]</scope>
    <source>
        <strain evidence="3 4">CCMP2467</strain>
    </source>
</reference>
<feature type="compositionally biased region" description="Basic residues" evidence="1">
    <location>
        <begin position="140"/>
        <end position="163"/>
    </location>
</feature>
<organism evidence="3 4">
    <name type="scientific">Symbiodinium microadriaticum</name>
    <name type="common">Dinoflagellate</name>
    <name type="synonym">Zooxanthella microadriatica</name>
    <dbReference type="NCBI Taxonomy" id="2951"/>
    <lineage>
        <taxon>Eukaryota</taxon>
        <taxon>Sar</taxon>
        <taxon>Alveolata</taxon>
        <taxon>Dinophyceae</taxon>
        <taxon>Suessiales</taxon>
        <taxon>Symbiodiniaceae</taxon>
        <taxon>Symbiodinium</taxon>
    </lineage>
</organism>
<feature type="domain" description="J" evidence="2">
    <location>
        <begin position="201"/>
        <end position="263"/>
    </location>
</feature>
<dbReference type="EMBL" id="LSRX01000316">
    <property type="protein sequence ID" value="OLQ00792.1"/>
    <property type="molecule type" value="Genomic_DNA"/>
</dbReference>
<feature type="region of interest" description="Disordered" evidence="1">
    <location>
        <begin position="139"/>
        <end position="192"/>
    </location>
</feature>
<proteinExistence type="predicted"/>
<dbReference type="Proteomes" id="UP000186817">
    <property type="component" value="Unassembled WGS sequence"/>
</dbReference>
<dbReference type="InterPro" id="IPR036869">
    <property type="entry name" value="J_dom_sf"/>
</dbReference>
<evidence type="ECO:0000259" key="2">
    <source>
        <dbReference type="PROSITE" id="PS50076"/>
    </source>
</evidence>
<dbReference type="OrthoDB" id="10250354at2759"/>
<dbReference type="SUPFAM" id="SSF46565">
    <property type="entry name" value="Chaperone J-domain"/>
    <property type="match status" value="1"/>
</dbReference>
<dbReference type="InterPro" id="IPR001623">
    <property type="entry name" value="DnaJ_domain"/>
</dbReference>
<dbReference type="SMART" id="SM00271">
    <property type="entry name" value="DnaJ"/>
    <property type="match status" value="1"/>
</dbReference>
<evidence type="ECO:0000313" key="3">
    <source>
        <dbReference type="EMBL" id="OLQ00792.1"/>
    </source>
</evidence>
<feature type="compositionally biased region" description="Low complexity" evidence="1">
    <location>
        <begin position="171"/>
        <end position="183"/>
    </location>
</feature>
<dbReference type="PANTHER" id="PTHR43948:SF10">
    <property type="entry name" value="MRJ, ISOFORM E"/>
    <property type="match status" value="1"/>
</dbReference>
<dbReference type="Gene3D" id="1.10.287.110">
    <property type="entry name" value="DnaJ domain"/>
    <property type="match status" value="1"/>
</dbReference>
<dbReference type="GO" id="GO:0005737">
    <property type="term" value="C:cytoplasm"/>
    <property type="evidence" value="ECO:0007669"/>
    <property type="project" value="TreeGrafter"/>
</dbReference>
<keyword evidence="4" id="KW-1185">Reference proteome</keyword>
<dbReference type="CDD" id="cd06257">
    <property type="entry name" value="DnaJ"/>
    <property type="match status" value="1"/>
</dbReference>
<accession>A0A1Q9E051</accession>
<dbReference type="AlphaFoldDB" id="A0A1Q9E051"/>
<dbReference type="GO" id="GO:0051087">
    <property type="term" value="F:protein-folding chaperone binding"/>
    <property type="evidence" value="ECO:0007669"/>
    <property type="project" value="TreeGrafter"/>
</dbReference>
<dbReference type="GO" id="GO:0044183">
    <property type="term" value="F:protein folding chaperone"/>
    <property type="evidence" value="ECO:0007669"/>
    <property type="project" value="TreeGrafter"/>
</dbReference>
<dbReference type="GO" id="GO:0051082">
    <property type="term" value="F:unfolded protein binding"/>
    <property type="evidence" value="ECO:0007669"/>
    <property type="project" value="TreeGrafter"/>
</dbReference>
<evidence type="ECO:0000256" key="1">
    <source>
        <dbReference type="SAM" id="MobiDB-lite"/>
    </source>
</evidence>
<gene>
    <name evidence="3" type="ORF">AK812_SmicGene16531</name>
</gene>
<name>A0A1Q9E051_SYMMI</name>
<evidence type="ECO:0000313" key="4">
    <source>
        <dbReference type="Proteomes" id="UP000186817"/>
    </source>
</evidence>
<dbReference type="PANTHER" id="PTHR43948">
    <property type="entry name" value="DNAJ HOMOLOG SUBFAMILY B"/>
    <property type="match status" value="1"/>
</dbReference>
<dbReference type="PROSITE" id="PS50076">
    <property type="entry name" value="DNAJ_2"/>
    <property type="match status" value="1"/>
</dbReference>
<comment type="caution">
    <text evidence="3">The sequence shown here is derived from an EMBL/GenBank/DDBJ whole genome shotgun (WGS) entry which is preliminary data.</text>
</comment>
<sequence length="301" mass="32771">MLSPFVGQSNDVQTLPAIILGRYGQGLACLAGAPRADNSPGSAEGTVARFCQQRAAAYLRAVLVQCNQMGRWCVGSNSVRESHFRGSAGFLFCPQKHHGAQPDKMQVWCRFDEETKKWKKDEEISIASEYVDEVAESRAAKKARGKAAAKSKGRGGRGKGRGKQKPESKAAAKARPGAAPFRGEAPPPPVLRPSHGMARAKALSILGFGPQQPVTAQALRKAYRSQALRWHPDRHSDAGAKQEANQKFVELRNALELLEADLIPLRLMQVSVSAGKGLSQWPSSQMLPERVKELFRLRALA</sequence>
<protein>
    <recommendedName>
        <fullName evidence="2">J domain-containing protein</fullName>
    </recommendedName>
</protein>
<dbReference type="Pfam" id="PF00226">
    <property type="entry name" value="DnaJ"/>
    <property type="match status" value="1"/>
</dbReference>